<sequence length="107" mass="11982">MFTAIPSFALLYSMDEEEEGCVRIHSLHQVKQALHIGVKFYTINGLSFLSLGYVHGKQKVCPHKAVLSSFPRSPSNCWRAIEAQLDLFTNYDGSPKPVLPAPFYAHS</sequence>
<dbReference type="AlphaFoldDB" id="A0AAD8P374"/>
<gene>
    <name evidence="1" type="ORF">QVD17_13045</name>
</gene>
<keyword evidence="2" id="KW-1185">Reference proteome</keyword>
<evidence type="ECO:0000313" key="2">
    <source>
        <dbReference type="Proteomes" id="UP001229421"/>
    </source>
</evidence>
<evidence type="ECO:0000313" key="1">
    <source>
        <dbReference type="EMBL" id="KAK1430367.1"/>
    </source>
</evidence>
<reference evidence="1" key="1">
    <citation type="journal article" date="2023" name="bioRxiv">
        <title>Improved chromosome-level genome assembly for marigold (Tagetes erecta).</title>
        <authorList>
            <person name="Jiang F."/>
            <person name="Yuan L."/>
            <person name="Wang S."/>
            <person name="Wang H."/>
            <person name="Xu D."/>
            <person name="Wang A."/>
            <person name="Fan W."/>
        </authorList>
    </citation>
    <scope>NUCLEOTIDE SEQUENCE</scope>
    <source>
        <strain evidence="1">WSJ</strain>
        <tissue evidence="1">Leaf</tissue>
    </source>
</reference>
<dbReference type="EMBL" id="JAUHHV010000003">
    <property type="protein sequence ID" value="KAK1430367.1"/>
    <property type="molecule type" value="Genomic_DNA"/>
</dbReference>
<accession>A0AAD8P374</accession>
<name>A0AAD8P374_TARER</name>
<organism evidence="1 2">
    <name type="scientific">Tagetes erecta</name>
    <name type="common">African marigold</name>
    <dbReference type="NCBI Taxonomy" id="13708"/>
    <lineage>
        <taxon>Eukaryota</taxon>
        <taxon>Viridiplantae</taxon>
        <taxon>Streptophyta</taxon>
        <taxon>Embryophyta</taxon>
        <taxon>Tracheophyta</taxon>
        <taxon>Spermatophyta</taxon>
        <taxon>Magnoliopsida</taxon>
        <taxon>eudicotyledons</taxon>
        <taxon>Gunneridae</taxon>
        <taxon>Pentapetalae</taxon>
        <taxon>asterids</taxon>
        <taxon>campanulids</taxon>
        <taxon>Asterales</taxon>
        <taxon>Asteraceae</taxon>
        <taxon>Asteroideae</taxon>
        <taxon>Heliantheae alliance</taxon>
        <taxon>Tageteae</taxon>
        <taxon>Tagetes</taxon>
    </lineage>
</organism>
<proteinExistence type="predicted"/>
<comment type="caution">
    <text evidence="1">The sequence shown here is derived from an EMBL/GenBank/DDBJ whole genome shotgun (WGS) entry which is preliminary data.</text>
</comment>
<dbReference type="Proteomes" id="UP001229421">
    <property type="component" value="Unassembled WGS sequence"/>
</dbReference>
<protein>
    <submittedName>
        <fullName evidence="1">Uncharacterized protein</fullName>
    </submittedName>
</protein>